<reference evidence="1" key="1">
    <citation type="submission" date="2024-05" db="EMBL/GenBank/DDBJ databases">
        <title>Genome Sequences of Four Agar- Degrading Marine Bacteria.</title>
        <authorList>
            <person name="Phillips E.K."/>
            <person name="Shaffer J.C."/>
            <person name="Henson M.W."/>
            <person name="Temperton B."/>
            <person name="Thrash C.J."/>
            <person name="Martin M.O."/>
        </authorList>
    </citation>
    <scope>NUCLEOTIDE SEQUENCE</scope>
    <source>
        <strain evidence="1">EKP203</strain>
    </source>
</reference>
<protein>
    <submittedName>
        <fullName evidence="1">SDR family oxidoreductase</fullName>
    </submittedName>
</protein>
<gene>
    <name evidence="1" type="ORF">QWJ08_03445</name>
</gene>
<name>A0ABT7XXE6_9VIBR</name>
<evidence type="ECO:0000313" key="2">
    <source>
        <dbReference type="Proteomes" id="UP001169719"/>
    </source>
</evidence>
<accession>A0ABT7XXE6</accession>
<keyword evidence="2" id="KW-1185">Reference proteome</keyword>
<proteinExistence type="predicted"/>
<dbReference type="SUPFAM" id="SSF51735">
    <property type="entry name" value="NAD(P)-binding Rossmann-fold domains"/>
    <property type="match status" value="1"/>
</dbReference>
<evidence type="ECO:0000313" key="1">
    <source>
        <dbReference type="EMBL" id="MDN2480453.1"/>
    </source>
</evidence>
<dbReference type="Pfam" id="PF13561">
    <property type="entry name" value="adh_short_C2"/>
    <property type="match status" value="1"/>
</dbReference>
<dbReference type="RefSeq" id="WP_289960694.1">
    <property type="nucleotide sequence ID" value="NZ_JAUEOZ010000001.1"/>
</dbReference>
<dbReference type="Proteomes" id="UP001169719">
    <property type="component" value="Unassembled WGS sequence"/>
</dbReference>
<dbReference type="EMBL" id="JAUEOZ010000001">
    <property type="protein sequence ID" value="MDN2480453.1"/>
    <property type="molecule type" value="Genomic_DNA"/>
</dbReference>
<organism evidence="1 2">
    <name type="scientific">Vibrio agarivorans</name>
    <dbReference type="NCBI Taxonomy" id="153622"/>
    <lineage>
        <taxon>Bacteria</taxon>
        <taxon>Pseudomonadati</taxon>
        <taxon>Pseudomonadota</taxon>
        <taxon>Gammaproteobacteria</taxon>
        <taxon>Vibrionales</taxon>
        <taxon>Vibrionaceae</taxon>
        <taxon>Vibrio</taxon>
    </lineage>
</organism>
<comment type="caution">
    <text evidence="1">The sequence shown here is derived from an EMBL/GenBank/DDBJ whole genome shotgun (WGS) entry which is preliminary data.</text>
</comment>
<dbReference type="InterPro" id="IPR036291">
    <property type="entry name" value="NAD(P)-bd_dom_sf"/>
</dbReference>
<dbReference type="InterPro" id="IPR002347">
    <property type="entry name" value="SDR_fam"/>
</dbReference>
<sequence>MPIAEPREVAEIVKFLTSQAAGSITGAILAVDGGMTMAM</sequence>
<dbReference type="Gene3D" id="3.40.50.720">
    <property type="entry name" value="NAD(P)-binding Rossmann-like Domain"/>
    <property type="match status" value="1"/>
</dbReference>